<dbReference type="SUPFAM" id="SSF56281">
    <property type="entry name" value="Metallo-hydrolase/oxidoreductase"/>
    <property type="match status" value="1"/>
</dbReference>
<dbReference type="InterPro" id="IPR001279">
    <property type="entry name" value="Metallo-B-lactamas"/>
</dbReference>
<dbReference type="InterPro" id="IPR050855">
    <property type="entry name" value="NDM-1-like"/>
</dbReference>
<accession>A0A366GJ93</accession>
<keyword evidence="2" id="KW-0378">Hydrolase</keyword>
<dbReference type="PANTHER" id="PTHR42951:SF20">
    <property type="entry name" value="BETA LACTAMASE"/>
    <property type="match status" value="1"/>
</dbReference>
<name>A0A366GJ93_9GAMM</name>
<gene>
    <name evidence="2" type="ORF">DET50_11574</name>
</gene>
<dbReference type="CDD" id="cd16282">
    <property type="entry name" value="metallo-hydrolase-like_MBL-fold"/>
    <property type="match status" value="1"/>
</dbReference>
<dbReference type="Gene3D" id="3.60.15.10">
    <property type="entry name" value="Ribonuclease Z/Hydroxyacylglutathione hydrolase-like"/>
    <property type="match status" value="1"/>
</dbReference>
<dbReference type="PANTHER" id="PTHR42951">
    <property type="entry name" value="METALLO-BETA-LACTAMASE DOMAIN-CONTAINING"/>
    <property type="match status" value="1"/>
</dbReference>
<evidence type="ECO:0000313" key="2">
    <source>
        <dbReference type="EMBL" id="RBP27144.1"/>
    </source>
</evidence>
<dbReference type="InterPro" id="IPR036866">
    <property type="entry name" value="RibonucZ/Hydroxyglut_hydro"/>
</dbReference>
<dbReference type="GO" id="GO:0016787">
    <property type="term" value="F:hydrolase activity"/>
    <property type="evidence" value="ECO:0007669"/>
    <property type="project" value="UniProtKB-KW"/>
</dbReference>
<feature type="domain" description="Metallo-beta-lactamase" evidence="1">
    <location>
        <begin position="80"/>
        <end position="269"/>
    </location>
</feature>
<dbReference type="EMBL" id="QNRO01000015">
    <property type="protein sequence ID" value="RBP27144.1"/>
    <property type="molecule type" value="Genomic_DNA"/>
</dbReference>
<sequence>MAGKKQKRGTKMMTKKVQINIRNTGLIAAMLIASGNVVAGFATDYAPLTIPFEATPVSADNVYYFAGQSGVPGKQNEGFTANAGFVVTEDSVVVFDALGTPSLGAAMIDKIREKTELPISHVVISHYHADHVYGLQAFKDLTDAQVIAQETSSVYINSPDAGQRLEQRKQALSPWVDDNTRVVAPDVTFDDETSVESGSYRFSIVHAGPAHSTDDSLMMVRPAGVLFSGDIIQNGRVPYLASSEVDTRNWMEAIDKVREMNPKILIPGHGKASENAMEALNFTYDYLAYVREQMGAAVENWVQFEEAYAGTDWSRYEGLPAFEASNKANAYRVYLEMEKAALGGGG</sequence>
<dbReference type="AlphaFoldDB" id="A0A366GJ93"/>
<evidence type="ECO:0000313" key="3">
    <source>
        <dbReference type="Proteomes" id="UP000252995"/>
    </source>
</evidence>
<dbReference type="SMART" id="SM00849">
    <property type="entry name" value="Lactamase_B"/>
    <property type="match status" value="1"/>
</dbReference>
<dbReference type="STRING" id="379482.SAMN04487961_3252"/>
<dbReference type="Proteomes" id="UP000252995">
    <property type="component" value="Unassembled WGS sequence"/>
</dbReference>
<reference evidence="2 3" key="1">
    <citation type="submission" date="2018-06" db="EMBL/GenBank/DDBJ databases">
        <title>Freshwater and sediment microbial communities from various areas in North America, analyzing microbe dynamics in response to fracking.</title>
        <authorList>
            <person name="Lamendella R."/>
        </authorList>
    </citation>
    <scope>NUCLEOTIDE SEQUENCE [LARGE SCALE GENOMIC DNA]</scope>
    <source>
        <strain evidence="2 3">114J</strain>
    </source>
</reference>
<organism evidence="2 3">
    <name type="scientific">Marinobacter pelagius</name>
    <dbReference type="NCBI Taxonomy" id="379482"/>
    <lineage>
        <taxon>Bacteria</taxon>
        <taxon>Pseudomonadati</taxon>
        <taxon>Pseudomonadota</taxon>
        <taxon>Gammaproteobacteria</taxon>
        <taxon>Pseudomonadales</taxon>
        <taxon>Marinobacteraceae</taxon>
        <taxon>Marinobacter</taxon>
    </lineage>
</organism>
<proteinExistence type="predicted"/>
<comment type="caution">
    <text evidence="2">The sequence shown here is derived from an EMBL/GenBank/DDBJ whole genome shotgun (WGS) entry which is preliminary data.</text>
</comment>
<protein>
    <submittedName>
        <fullName evidence="2">Glyoxylase-like metal-dependent hydrolase (Beta-lactamase superfamily II)</fullName>
    </submittedName>
</protein>
<evidence type="ECO:0000259" key="1">
    <source>
        <dbReference type="SMART" id="SM00849"/>
    </source>
</evidence>
<dbReference type="Pfam" id="PF00753">
    <property type="entry name" value="Lactamase_B"/>
    <property type="match status" value="1"/>
</dbReference>